<evidence type="ECO:0000313" key="1">
    <source>
        <dbReference type="EMBL" id="MBW3096240.1"/>
    </source>
</evidence>
<protein>
    <submittedName>
        <fullName evidence="1">Uncharacterized protein</fullName>
    </submittedName>
</protein>
<name>A0ABS6WMA1_9HYPH</name>
<reference evidence="1" key="1">
    <citation type="submission" date="2021-07" db="EMBL/GenBank/DDBJ databases">
        <title>Pseudohoeflea marina sp. nov. a polyhydroxyalcanoate-producing bacterium.</title>
        <authorList>
            <person name="Zheng W."/>
            <person name="Yu S."/>
            <person name="Huang Y."/>
        </authorList>
    </citation>
    <scope>NUCLEOTIDE SEQUENCE</scope>
    <source>
        <strain evidence="1">DP4N28-3</strain>
    </source>
</reference>
<evidence type="ECO:0000313" key="2">
    <source>
        <dbReference type="Proteomes" id="UP001430804"/>
    </source>
</evidence>
<dbReference type="EMBL" id="JAHWQX010000001">
    <property type="protein sequence ID" value="MBW3096240.1"/>
    <property type="molecule type" value="Genomic_DNA"/>
</dbReference>
<proteinExistence type="predicted"/>
<gene>
    <name evidence="1" type="ORF">KY465_02975</name>
</gene>
<keyword evidence="2" id="KW-1185">Reference proteome</keyword>
<sequence>MPIAYPIAPFDASLSRRIAWLETQVINPSEKLLAALAPDKRPYFSDWPEEFANKARVNFEGAASELECLLENASELRASLITQRDQGISHLSEMRYDIVFNLVEILRQHFPELKLSRGQFDRQLGITIGVIPDFIRAAYLEITGTSEQLDAPIQTTLDAVRKNQRKSR</sequence>
<dbReference type="Proteomes" id="UP001430804">
    <property type="component" value="Unassembled WGS sequence"/>
</dbReference>
<accession>A0ABS6WMA1</accession>
<organism evidence="1 2">
    <name type="scientific">Pseudohoeflea coraliihabitans</name>
    <dbReference type="NCBI Taxonomy" id="2860393"/>
    <lineage>
        <taxon>Bacteria</taxon>
        <taxon>Pseudomonadati</taxon>
        <taxon>Pseudomonadota</taxon>
        <taxon>Alphaproteobacteria</taxon>
        <taxon>Hyphomicrobiales</taxon>
        <taxon>Rhizobiaceae</taxon>
        <taxon>Pseudohoeflea</taxon>
    </lineage>
</organism>
<dbReference type="RefSeq" id="WP_219158273.1">
    <property type="nucleotide sequence ID" value="NZ_JAHWQX010000001.1"/>
</dbReference>
<comment type="caution">
    <text evidence="1">The sequence shown here is derived from an EMBL/GenBank/DDBJ whole genome shotgun (WGS) entry which is preliminary data.</text>
</comment>